<reference evidence="13" key="1">
    <citation type="submission" date="2023-10" db="EMBL/GenBank/DDBJ databases">
        <authorList>
            <person name="Chen Y."/>
            <person name="Shah S."/>
            <person name="Dougan E. K."/>
            <person name="Thang M."/>
            <person name="Chan C."/>
        </authorList>
    </citation>
    <scope>NUCLEOTIDE SEQUENCE [LARGE SCALE GENOMIC DNA]</scope>
</reference>
<comment type="similarity">
    <text evidence="2">Belongs to the HAP2/GCS1 family.</text>
</comment>
<keyword evidence="7" id="KW-0446">Lipid-binding</keyword>
<dbReference type="Pfam" id="PF10699">
    <property type="entry name" value="HAP2-GCS1"/>
    <property type="match status" value="1"/>
</dbReference>
<evidence type="ECO:0000256" key="3">
    <source>
        <dbReference type="ARBA" id="ARBA00022475"/>
    </source>
</evidence>
<name>A0ABN9W1D1_9DINO</name>
<evidence type="ECO:0000256" key="4">
    <source>
        <dbReference type="ARBA" id="ARBA00022692"/>
    </source>
</evidence>
<feature type="domain" description="Generative cell specific-1/HAP2" evidence="12">
    <location>
        <begin position="21"/>
        <end position="388"/>
    </location>
</feature>
<keyword evidence="6 11" id="KW-1133">Transmembrane helix</keyword>
<keyword evidence="8 11" id="KW-0472">Membrane</keyword>
<proteinExistence type="inferred from homology"/>
<dbReference type="PANTHER" id="PTHR31764">
    <property type="entry name" value="PROTEIN HAPLESS 2"/>
    <property type="match status" value="1"/>
</dbReference>
<keyword evidence="9" id="KW-1015">Disulfide bond</keyword>
<dbReference type="PANTHER" id="PTHR31764:SF0">
    <property type="entry name" value="GENERATIVE CELL SPECIFIC-1_HAP2 DOMAIN-CONTAINING PROTEIN"/>
    <property type="match status" value="1"/>
</dbReference>
<feature type="transmembrane region" description="Helical" evidence="11">
    <location>
        <begin position="389"/>
        <end position="413"/>
    </location>
</feature>
<dbReference type="Proteomes" id="UP001189429">
    <property type="component" value="Unassembled WGS sequence"/>
</dbReference>
<keyword evidence="4 11" id="KW-0812">Transmembrane</keyword>
<evidence type="ECO:0000256" key="10">
    <source>
        <dbReference type="ARBA" id="ARBA00023279"/>
    </source>
</evidence>
<protein>
    <recommendedName>
        <fullName evidence="12">Generative cell specific-1/HAP2 domain-containing protein</fullName>
    </recommendedName>
</protein>
<keyword evidence="3" id="KW-1003">Cell membrane</keyword>
<evidence type="ECO:0000256" key="2">
    <source>
        <dbReference type="ARBA" id="ARBA00010929"/>
    </source>
</evidence>
<comment type="subcellular location">
    <subcellularLocation>
        <location evidence="1">Cell membrane</location>
        <topology evidence="1">Single-pass type I membrane protein</topology>
    </subcellularLocation>
</comment>
<evidence type="ECO:0000256" key="7">
    <source>
        <dbReference type="ARBA" id="ARBA00023121"/>
    </source>
</evidence>
<comment type="caution">
    <text evidence="13">The sequence shown here is derived from an EMBL/GenBank/DDBJ whole genome shotgun (WGS) entry which is preliminary data.</text>
</comment>
<dbReference type="InterPro" id="IPR040326">
    <property type="entry name" value="HAP2/GCS1"/>
</dbReference>
<keyword evidence="5" id="KW-0732">Signal</keyword>
<organism evidence="13 14">
    <name type="scientific">Prorocentrum cordatum</name>
    <dbReference type="NCBI Taxonomy" id="2364126"/>
    <lineage>
        <taxon>Eukaryota</taxon>
        <taxon>Sar</taxon>
        <taxon>Alveolata</taxon>
        <taxon>Dinophyceae</taxon>
        <taxon>Prorocentrales</taxon>
        <taxon>Prorocentraceae</taxon>
        <taxon>Prorocentrum</taxon>
    </lineage>
</organism>
<dbReference type="EMBL" id="CAUYUJ010017993">
    <property type="protein sequence ID" value="CAK0879721.1"/>
    <property type="molecule type" value="Genomic_DNA"/>
</dbReference>
<evidence type="ECO:0000313" key="13">
    <source>
        <dbReference type="EMBL" id="CAK0879721.1"/>
    </source>
</evidence>
<gene>
    <name evidence="13" type="ORF">PCOR1329_LOCUS63061</name>
</gene>
<evidence type="ECO:0000256" key="5">
    <source>
        <dbReference type="ARBA" id="ARBA00022729"/>
    </source>
</evidence>
<sequence length="474" mass="50551">MTRARLAPCRSALVWERRARRWDELWYQVYEVRPPQVFYDITVSLAKPDDPTSSWRNVSYSDARLTLSHQDPLAQAEGGDLVVQLVGDLATASAPHSLESRYLVVPTEPASHERVDADNPLTHAMLVDKAKFDLSGLTCDKIGVSYSAFKWQANACYGRLGSCLGSQLDDVYQDDQERIAAGSPPTSLVSSFCEGAIEVGAQQAAAGTTLFLGCPLQQRHTTLLRLEVRAEDVMFVTNVAPGTIVRANASRFEALSGGGEVHLVILSTGSVVADFTVGVADCSPGLAAGPAVTASLGPWESSEHRIALFFSQTVGGHFTCVATLKNAVGGVEDHVVIQVNITDQEIDYGAQVPTDRDGQASSDDRLYASCQDLCPSVLDLMCAVVHGCWGRLGATLASLALLLGALYCCWLGVRRGAFCRMAECCCGESSAQRGRSATVDARQLAVFSVAPVAPRGGAAVKVAARCSPPRAGRE</sequence>
<evidence type="ECO:0000256" key="11">
    <source>
        <dbReference type="SAM" id="Phobius"/>
    </source>
</evidence>
<accession>A0ABN9W1D1</accession>
<dbReference type="InterPro" id="IPR018928">
    <property type="entry name" value="HAP2/GCS1_dom"/>
</dbReference>
<keyword evidence="10" id="KW-0278">Fertilization</keyword>
<evidence type="ECO:0000256" key="8">
    <source>
        <dbReference type="ARBA" id="ARBA00023136"/>
    </source>
</evidence>
<keyword evidence="14" id="KW-1185">Reference proteome</keyword>
<evidence type="ECO:0000256" key="6">
    <source>
        <dbReference type="ARBA" id="ARBA00022989"/>
    </source>
</evidence>
<evidence type="ECO:0000313" key="14">
    <source>
        <dbReference type="Proteomes" id="UP001189429"/>
    </source>
</evidence>
<evidence type="ECO:0000256" key="1">
    <source>
        <dbReference type="ARBA" id="ARBA00004251"/>
    </source>
</evidence>
<evidence type="ECO:0000259" key="12">
    <source>
        <dbReference type="Pfam" id="PF10699"/>
    </source>
</evidence>
<evidence type="ECO:0000256" key="9">
    <source>
        <dbReference type="ARBA" id="ARBA00023157"/>
    </source>
</evidence>